<dbReference type="InterPro" id="IPR024935">
    <property type="entry name" value="Rubredoxin_dom"/>
</dbReference>
<comment type="cofactor">
    <cofactor evidence="6 7">
        <name>Fe(3+)</name>
        <dbReference type="ChEBI" id="CHEBI:29034"/>
    </cofactor>
    <text evidence="6 7">Binds 1 Fe(3+) ion per subunit.</text>
</comment>
<evidence type="ECO:0000256" key="6">
    <source>
        <dbReference type="PIRNR" id="PIRNR000071"/>
    </source>
</evidence>
<evidence type="ECO:0000256" key="1">
    <source>
        <dbReference type="ARBA" id="ARBA00005337"/>
    </source>
</evidence>
<dbReference type="FunFam" id="2.20.28.10:FF:000001">
    <property type="entry name" value="Rubredoxin"/>
    <property type="match status" value="1"/>
</dbReference>
<dbReference type="PANTHER" id="PTHR47627">
    <property type="entry name" value="RUBREDOXIN"/>
    <property type="match status" value="1"/>
</dbReference>
<feature type="domain" description="Rubredoxin-like" evidence="8">
    <location>
        <begin position="1"/>
        <end position="52"/>
    </location>
</feature>
<dbReference type="GO" id="GO:0009055">
    <property type="term" value="F:electron transfer activity"/>
    <property type="evidence" value="ECO:0007669"/>
    <property type="project" value="InterPro"/>
</dbReference>
<evidence type="ECO:0000256" key="5">
    <source>
        <dbReference type="ARBA" id="ARBA00023004"/>
    </source>
</evidence>
<dbReference type="SUPFAM" id="SSF57802">
    <property type="entry name" value="Rubredoxin-like"/>
    <property type="match status" value="1"/>
</dbReference>
<evidence type="ECO:0000313" key="10">
    <source>
        <dbReference type="Proteomes" id="UP000186705"/>
    </source>
</evidence>
<dbReference type="InterPro" id="IPR024922">
    <property type="entry name" value="Rubredoxin"/>
</dbReference>
<feature type="binding site" evidence="7">
    <location>
        <position position="9"/>
    </location>
    <ligand>
        <name>Fe cation</name>
        <dbReference type="ChEBI" id="CHEBI:24875"/>
    </ligand>
</feature>
<dbReference type="PANTHER" id="PTHR47627:SF1">
    <property type="entry name" value="RUBREDOXIN-1-RELATED"/>
    <property type="match status" value="1"/>
</dbReference>
<evidence type="ECO:0000256" key="2">
    <source>
        <dbReference type="ARBA" id="ARBA00022448"/>
    </source>
</evidence>
<dbReference type="InterPro" id="IPR024934">
    <property type="entry name" value="Rubredoxin-like_dom"/>
</dbReference>
<gene>
    <name evidence="9" type="ORF">BO225_08985</name>
</gene>
<evidence type="ECO:0000256" key="3">
    <source>
        <dbReference type="ARBA" id="ARBA00022723"/>
    </source>
</evidence>
<comment type="caution">
    <text evidence="9">The sequence shown here is derived from an EMBL/GenBank/DDBJ whole genome shotgun (WGS) entry which is preliminary data.</text>
</comment>
<dbReference type="STRING" id="1862672.BO225_08985"/>
<feature type="binding site" evidence="7">
    <location>
        <position position="42"/>
    </location>
    <ligand>
        <name>Fe cation</name>
        <dbReference type="ChEBI" id="CHEBI:24875"/>
    </ligand>
</feature>
<evidence type="ECO:0000313" key="9">
    <source>
        <dbReference type="EMBL" id="OLU45268.1"/>
    </source>
</evidence>
<dbReference type="PRINTS" id="PR00163">
    <property type="entry name" value="RUBREDOXIN"/>
</dbReference>
<dbReference type="CDD" id="cd00730">
    <property type="entry name" value="rubredoxin"/>
    <property type="match status" value="1"/>
</dbReference>
<reference evidence="9 10" key="1">
    <citation type="submission" date="2016-11" db="EMBL/GenBank/DDBJ databases">
        <title>Description of two novel members of the family Erysipelotrichaceae: Ileibacterium lipovorans gen. nov., sp. nov. and Dubosiella newyorkensis, gen. nov., sp. nov.</title>
        <authorList>
            <person name="Cox L.M."/>
            <person name="Sohn J."/>
            <person name="Tyrrell K.L."/>
            <person name="Citron D.M."/>
            <person name="Lawson P.A."/>
            <person name="Patel N.B."/>
            <person name="Iizumi T."/>
            <person name="Perez-Perez G.I."/>
            <person name="Goldstein E.J."/>
            <person name="Blaser M.J."/>
        </authorList>
    </citation>
    <scope>NUCLEOTIDE SEQUENCE [LARGE SCALE GENOMIC DNA]</scope>
    <source>
        <strain evidence="9 10">NYU-BL-A4</strain>
    </source>
</reference>
<dbReference type="OrthoDB" id="9805587at2"/>
<dbReference type="EMBL" id="MPKA01000087">
    <property type="protein sequence ID" value="OLU45268.1"/>
    <property type="molecule type" value="Genomic_DNA"/>
</dbReference>
<keyword evidence="10" id="KW-1185">Reference proteome</keyword>
<dbReference type="RefSeq" id="WP_076341924.1">
    <property type="nucleotide sequence ID" value="NZ_CAJTMI010000005.1"/>
</dbReference>
<dbReference type="GeneID" id="78276073"/>
<protein>
    <recommendedName>
        <fullName evidence="6">Rubredoxin</fullName>
    </recommendedName>
</protein>
<keyword evidence="3 6" id="KW-0479">Metal-binding</keyword>
<feature type="binding site" evidence="7">
    <location>
        <position position="39"/>
    </location>
    <ligand>
        <name>Fe cation</name>
        <dbReference type="ChEBI" id="CHEBI:24875"/>
    </ligand>
</feature>
<dbReference type="PROSITE" id="PS50903">
    <property type="entry name" value="RUBREDOXIN_LIKE"/>
    <property type="match status" value="1"/>
</dbReference>
<evidence type="ECO:0000256" key="4">
    <source>
        <dbReference type="ARBA" id="ARBA00022982"/>
    </source>
</evidence>
<dbReference type="GO" id="GO:0005506">
    <property type="term" value="F:iron ion binding"/>
    <property type="evidence" value="ECO:0007669"/>
    <property type="project" value="InterPro"/>
</dbReference>
<dbReference type="Gene3D" id="2.20.28.10">
    <property type="match status" value="1"/>
</dbReference>
<accession>A0A1U7NKZ6</accession>
<dbReference type="PIRSF" id="PIRSF000071">
    <property type="entry name" value="Rubredoxin"/>
    <property type="match status" value="1"/>
</dbReference>
<dbReference type="AlphaFoldDB" id="A0A1U7NKZ6"/>
<organism evidence="9 10">
    <name type="scientific">Dubosiella newyorkensis</name>
    <dbReference type="NCBI Taxonomy" id="1862672"/>
    <lineage>
        <taxon>Bacteria</taxon>
        <taxon>Bacillati</taxon>
        <taxon>Bacillota</taxon>
        <taxon>Erysipelotrichia</taxon>
        <taxon>Erysipelotrichales</taxon>
        <taxon>Erysipelotrichaceae</taxon>
        <taxon>Dubosiella</taxon>
    </lineage>
</organism>
<dbReference type="Pfam" id="PF00301">
    <property type="entry name" value="Rubredoxin"/>
    <property type="match status" value="1"/>
</dbReference>
<dbReference type="GO" id="GO:0043448">
    <property type="term" value="P:alkane catabolic process"/>
    <property type="evidence" value="ECO:0007669"/>
    <property type="project" value="TreeGrafter"/>
</dbReference>
<evidence type="ECO:0000259" key="8">
    <source>
        <dbReference type="PROSITE" id="PS50903"/>
    </source>
</evidence>
<proteinExistence type="inferred from homology"/>
<name>A0A1U7NKZ6_9FIRM</name>
<comment type="similarity">
    <text evidence="1 6">Belongs to the rubredoxin family.</text>
</comment>
<dbReference type="InterPro" id="IPR050526">
    <property type="entry name" value="Rubredoxin_ET"/>
</dbReference>
<feature type="binding site" evidence="7">
    <location>
        <position position="6"/>
    </location>
    <ligand>
        <name>Fe cation</name>
        <dbReference type="ChEBI" id="CHEBI:24875"/>
    </ligand>
</feature>
<keyword evidence="4 6" id="KW-0249">Electron transport</keyword>
<dbReference type="Proteomes" id="UP000186705">
    <property type="component" value="Unassembled WGS sequence"/>
</dbReference>
<keyword evidence="2 6" id="KW-0813">Transport</keyword>
<keyword evidence="5 6" id="KW-0408">Iron</keyword>
<sequence length="54" mass="5806">MAKYVCDVCGWIYDEAAGYPEGGIEAGTVWADVPADFVCPICGVDKSQFSLLED</sequence>
<evidence type="ECO:0000256" key="7">
    <source>
        <dbReference type="PIRSR" id="PIRSR000071-1"/>
    </source>
</evidence>